<dbReference type="AlphaFoldDB" id="A0A699W6T3"/>
<proteinExistence type="predicted"/>
<accession>A0A699W6T3</accession>
<feature type="non-terminal residue" evidence="2">
    <location>
        <position position="1"/>
    </location>
</feature>
<protein>
    <submittedName>
        <fullName evidence="2">Zinc finger, CCHC-type</fullName>
    </submittedName>
</protein>
<dbReference type="EMBL" id="BKCJ011574104">
    <property type="protein sequence ID" value="GFD42439.1"/>
    <property type="molecule type" value="Genomic_DNA"/>
</dbReference>
<feature type="region of interest" description="Disordered" evidence="1">
    <location>
        <begin position="1"/>
        <end position="22"/>
    </location>
</feature>
<organism evidence="2">
    <name type="scientific">Tanacetum cinerariifolium</name>
    <name type="common">Dalmatian daisy</name>
    <name type="synonym">Chrysanthemum cinerariifolium</name>
    <dbReference type="NCBI Taxonomy" id="118510"/>
    <lineage>
        <taxon>Eukaryota</taxon>
        <taxon>Viridiplantae</taxon>
        <taxon>Streptophyta</taxon>
        <taxon>Embryophyta</taxon>
        <taxon>Tracheophyta</taxon>
        <taxon>Spermatophyta</taxon>
        <taxon>Magnoliopsida</taxon>
        <taxon>eudicotyledons</taxon>
        <taxon>Gunneridae</taxon>
        <taxon>Pentapetalae</taxon>
        <taxon>asterids</taxon>
        <taxon>campanulids</taxon>
        <taxon>Asterales</taxon>
        <taxon>Asteraceae</taxon>
        <taxon>Asteroideae</taxon>
        <taxon>Anthemideae</taxon>
        <taxon>Anthemidinae</taxon>
        <taxon>Tanacetum</taxon>
    </lineage>
</organism>
<name>A0A699W6T3_TANCI</name>
<comment type="caution">
    <text evidence="2">The sequence shown here is derived from an EMBL/GenBank/DDBJ whole genome shotgun (WGS) entry which is preliminary data.</text>
</comment>
<evidence type="ECO:0000256" key="1">
    <source>
        <dbReference type="SAM" id="MobiDB-lite"/>
    </source>
</evidence>
<gene>
    <name evidence="2" type="ORF">Tci_914408</name>
</gene>
<evidence type="ECO:0000313" key="2">
    <source>
        <dbReference type="EMBL" id="GFD42439.1"/>
    </source>
</evidence>
<sequence>VTPPAYTYNLNSEEEEEATISSLKNSEDRFDDTAVRGFKDLTEIY</sequence>
<reference evidence="2" key="1">
    <citation type="journal article" date="2019" name="Sci. Rep.">
        <title>Draft genome of Tanacetum cinerariifolium, the natural source of mosquito coil.</title>
        <authorList>
            <person name="Yamashiro T."/>
            <person name="Shiraishi A."/>
            <person name="Satake H."/>
            <person name="Nakayama K."/>
        </authorList>
    </citation>
    <scope>NUCLEOTIDE SEQUENCE</scope>
</reference>